<name>A0ACB7RVU9_HYAAI</name>
<protein>
    <submittedName>
        <fullName evidence="1">Uncharacterized protein</fullName>
    </submittedName>
</protein>
<accession>A0ACB7RVU9</accession>
<dbReference type="EMBL" id="CM023487">
    <property type="protein sequence ID" value="KAH6925579.1"/>
    <property type="molecule type" value="Genomic_DNA"/>
</dbReference>
<dbReference type="Proteomes" id="UP000821845">
    <property type="component" value="Chromosome 7"/>
</dbReference>
<evidence type="ECO:0000313" key="1">
    <source>
        <dbReference type="EMBL" id="KAH6925579.1"/>
    </source>
</evidence>
<comment type="caution">
    <text evidence="1">The sequence shown here is derived from an EMBL/GenBank/DDBJ whole genome shotgun (WGS) entry which is preliminary data.</text>
</comment>
<reference evidence="1" key="1">
    <citation type="submission" date="2020-05" db="EMBL/GenBank/DDBJ databases">
        <title>Large-scale comparative analyses of tick genomes elucidate their genetic diversity and vector capacities.</title>
        <authorList>
            <person name="Jia N."/>
            <person name="Wang J."/>
            <person name="Shi W."/>
            <person name="Du L."/>
            <person name="Sun Y."/>
            <person name="Zhan W."/>
            <person name="Jiang J."/>
            <person name="Wang Q."/>
            <person name="Zhang B."/>
            <person name="Ji P."/>
            <person name="Sakyi L.B."/>
            <person name="Cui X."/>
            <person name="Yuan T."/>
            <person name="Jiang B."/>
            <person name="Yang W."/>
            <person name="Lam T.T.-Y."/>
            <person name="Chang Q."/>
            <person name="Ding S."/>
            <person name="Wang X."/>
            <person name="Zhu J."/>
            <person name="Ruan X."/>
            <person name="Zhao L."/>
            <person name="Wei J."/>
            <person name="Que T."/>
            <person name="Du C."/>
            <person name="Cheng J."/>
            <person name="Dai P."/>
            <person name="Han X."/>
            <person name="Huang E."/>
            <person name="Gao Y."/>
            <person name="Liu J."/>
            <person name="Shao H."/>
            <person name="Ye R."/>
            <person name="Li L."/>
            <person name="Wei W."/>
            <person name="Wang X."/>
            <person name="Wang C."/>
            <person name="Yang T."/>
            <person name="Huo Q."/>
            <person name="Li W."/>
            <person name="Guo W."/>
            <person name="Chen H."/>
            <person name="Zhou L."/>
            <person name="Ni X."/>
            <person name="Tian J."/>
            <person name="Zhou Y."/>
            <person name="Sheng Y."/>
            <person name="Liu T."/>
            <person name="Pan Y."/>
            <person name="Xia L."/>
            <person name="Li J."/>
            <person name="Zhao F."/>
            <person name="Cao W."/>
        </authorList>
    </citation>
    <scope>NUCLEOTIDE SEQUENCE</scope>
    <source>
        <strain evidence="1">Hyas-2018</strain>
    </source>
</reference>
<sequence>MPPTRSIRGHLELLACDFHKKKCLEWAKEYGPVIRAPLPCAHVSLQPREPSHLQKRRGGVSVELQLPLHEVHGRPGAAAVPHRYER</sequence>
<organism evidence="1 2">
    <name type="scientific">Hyalomma asiaticum</name>
    <name type="common">Tick</name>
    <dbReference type="NCBI Taxonomy" id="266040"/>
    <lineage>
        <taxon>Eukaryota</taxon>
        <taxon>Metazoa</taxon>
        <taxon>Ecdysozoa</taxon>
        <taxon>Arthropoda</taxon>
        <taxon>Chelicerata</taxon>
        <taxon>Arachnida</taxon>
        <taxon>Acari</taxon>
        <taxon>Parasitiformes</taxon>
        <taxon>Ixodida</taxon>
        <taxon>Ixodoidea</taxon>
        <taxon>Ixodidae</taxon>
        <taxon>Hyalomminae</taxon>
        <taxon>Hyalomma</taxon>
    </lineage>
</organism>
<proteinExistence type="predicted"/>
<keyword evidence="2" id="KW-1185">Reference proteome</keyword>
<gene>
    <name evidence="1" type="ORF">HPB50_007602</name>
</gene>
<evidence type="ECO:0000313" key="2">
    <source>
        <dbReference type="Proteomes" id="UP000821845"/>
    </source>
</evidence>